<dbReference type="Gene3D" id="2.60.40.3440">
    <property type="match status" value="1"/>
</dbReference>
<accession>A0ABX3DCF4</accession>
<evidence type="ECO:0000313" key="3">
    <source>
        <dbReference type="EMBL" id="OHY94373.1"/>
    </source>
</evidence>
<evidence type="ECO:0000259" key="1">
    <source>
        <dbReference type="Pfam" id="PF05548"/>
    </source>
</evidence>
<dbReference type="Proteomes" id="UP000180133">
    <property type="component" value="Unassembled WGS sequence"/>
</dbReference>
<dbReference type="EMBL" id="MKFT01000006">
    <property type="protein sequence ID" value="OHY94373.1"/>
    <property type="molecule type" value="Genomic_DNA"/>
</dbReference>
<reference evidence="3 4" key="1">
    <citation type="submission" date="2016-09" db="EMBL/GenBank/DDBJ databases">
        <title>Isolation, identification and antibiotic sensitivity analysis of bacterial pathogen from juvenile Hippocampus erectus with tail-rotted disease.</title>
        <authorList>
            <person name="Yang Q."/>
        </authorList>
    </citation>
    <scope>NUCLEOTIDE SEQUENCE [LARGE SCALE GENOMIC DNA]</scope>
    <source>
        <strain evidence="3 4">HM-10</strain>
    </source>
</reference>
<sequence>MKGKRQKAQDNTNALKQAMADYRGASAKNKHRYLEQMISLANGRQELLSELSLSDPSAISKVALKAESRKGIPKEVLGLLEQERTLEGELEVFYEDYEDHSKSRLLHVLKTTEGFVKVNSASLSKFRSIHSGTKVRLRGWKITDSDESTDLLVLGEEQESLSLLAQDSSSTTTTASVAETSTVGEQSTLVMLLNFQDNIQQPWTTSETQDLVFGKVNDFYKENSDGQTWLKGEVVGYYTLPIDSTCDSWNIHVSAQQMAEESGVDVSSYTRLIYIFPKNDSCGWTGMGTLGGTQTRAYINGSFTMNTIGHEMGHNFGLHHAEYLNCKDNIIGDDCLAVTYGDNMDIMGAYGVEGHFNAFNKEQLGWLSTDLENIVEANTDGSYVIEPYETSLLGSVKGVKVPRGVDPNTGEKQWYYVEYRQAIGFDDFLSTKPGITSGVVIHSSPESSSRGSQLLDMTPQSNLFDTDDAALPVGSSFTDAAAGITISTEWADTTGASIHVSFTEATCTYADPVVSVLSSESSAVAPGSTISYNLTVANNDSFGCDSTAYDVSSIVPEGWSSTATTLELAPGASDTLTLAVTSSEAAIDGSYDITFNAVNSADSSVSSSAVASYLIEAPAEQCVLANPSVSLSAKQSGEFSAGTTVSYIATVTSNDSSSCDTATVDVVPSVPDGWSSDASTVTLAPGQSVSVNLNVTSAITAEQGVYPVIAYTYNTADLAYNSSAESSYTVAAPELVCTESAPKLSVSSNSGDVTSGSTVTYDVTVTNQNSTDCDAKTYMLSADVPSGWNSSSKSVSLASGQSATVQLDVTSSTVAADGTYSIAIYAQDSEDSGVSSDVIVNYVITNPANSKPVAVNDTVVLSAKEATLIDVLANDSDPDGDTLIVSSVTQGSKGSVEITTNGQLLYTPAKNFKGSDSFSYTISDGDMTATATVSISMDDSSGPGNNKGKGKS</sequence>
<dbReference type="RefSeq" id="WP_071235974.1">
    <property type="nucleotide sequence ID" value="NZ_KV861324.1"/>
</dbReference>
<dbReference type="Pfam" id="PF05548">
    <property type="entry name" value="Peptidase_M11"/>
    <property type="match status" value="1"/>
</dbReference>
<feature type="domain" description="Alpha-galactosidase NEW3" evidence="2">
    <location>
        <begin position="641"/>
        <end position="708"/>
    </location>
</feature>
<dbReference type="Gene3D" id="2.60.40.10">
    <property type="entry name" value="Immunoglobulins"/>
    <property type="match status" value="3"/>
</dbReference>
<feature type="domain" description="Alpha-galactosidase NEW3" evidence="2">
    <location>
        <begin position="754"/>
        <end position="826"/>
    </location>
</feature>
<proteinExistence type="predicted"/>
<dbReference type="Pfam" id="PF10633">
    <property type="entry name" value="NPCBM_assoc"/>
    <property type="match status" value="3"/>
</dbReference>
<evidence type="ECO:0000313" key="4">
    <source>
        <dbReference type="Proteomes" id="UP000180133"/>
    </source>
</evidence>
<comment type="caution">
    <text evidence="3">The sequence shown here is derived from an EMBL/GenBank/DDBJ whole genome shotgun (WGS) entry which is preliminary data.</text>
</comment>
<protein>
    <recommendedName>
        <fullName evidence="5">Peptidase M11</fullName>
    </recommendedName>
</protein>
<dbReference type="InterPro" id="IPR018905">
    <property type="entry name" value="A-galactase_NEW3"/>
</dbReference>
<evidence type="ECO:0000259" key="2">
    <source>
        <dbReference type="Pfam" id="PF10633"/>
    </source>
</evidence>
<name>A0ABX3DCF4_9VIBR</name>
<dbReference type="Pfam" id="PF17963">
    <property type="entry name" value="Big_9"/>
    <property type="match status" value="1"/>
</dbReference>
<feature type="domain" description="Alpha-galactosidase NEW3" evidence="2">
    <location>
        <begin position="525"/>
        <end position="597"/>
    </location>
</feature>
<dbReference type="InterPro" id="IPR008752">
    <property type="entry name" value="Peptidase_M11"/>
</dbReference>
<dbReference type="SUPFAM" id="SSF55486">
    <property type="entry name" value="Metalloproteases ('zincins'), catalytic domain"/>
    <property type="match status" value="1"/>
</dbReference>
<organism evidence="3 4">
    <name type="scientific">Vibrio rotiferianus</name>
    <dbReference type="NCBI Taxonomy" id="190895"/>
    <lineage>
        <taxon>Bacteria</taxon>
        <taxon>Pseudomonadati</taxon>
        <taxon>Pseudomonadota</taxon>
        <taxon>Gammaproteobacteria</taxon>
        <taxon>Vibrionales</taxon>
        <taxon>Vibrionaceae</taxon>
        <taxon>Vibrio</taxon>
    </lineage>
</organism>
<keyword evidence="4" id="KW-1185">Reference proteome</keyword>
<gene>
    <name evidence="3" type="ORF">BI375_17205</name>
</gene>
<feature type="domain" description="Peptidase M11 gametolysin" evidence="1">
    <location>
        <begin position="239"/>
        <end position="401"/>
    </location>
</feature>
<dbReference type="InterPro" id="IPR013783">
    <property type="entry name" value="Ig-like_fold"/>
</dbReference>
<evidence type="ECO:0008006" key="5">
    <source>
        <dbReference type="Google" id="ProtNLM"/>
    </source>
</evidence>